<evidence type="ECO:0000256" key="10">
    <source>
        <dbReference type="ARBA" id="ARBA00023329"/>
    </source>
</evidence>
<dbReference type="Gene3D" id="3.30.310.10">
    <property type="entry name" value="TATA-Binding Protein"/>
    <property type="match status" value="1"/>
</dbReference>
<keyword evidence="16" id="KW-1185">Reference proteome</keyword>
<dbReference type="GO" id="GO:0000139">
    <property type="term" value="C:Golgi membrane"/>
    <property type="evidence" value="ECO:0007669"/>
    <property type="project" value="UniProtKB-SubCell"/>
</dbReference>
<dbReference type="GO" id="GO:0005198">
    <property type="term" value="F:structural molecule activity"/>
    <property type="evidence" value="ECO:0007669"/>
    <property type="project" value="InterPro"/>
</dbReference>
<dbReference type="SUPFAM" id="SSF49348">
    <property type="entry name" value="Clathrin adaptor appendage domain"/>
    <property type="match status" value="1"/>
</dbReference>
<dbReference type="GO" id="GO:0005793">
    <property type="term" value="C:endoplasmic reticulum-Golgi intermediate compartment"/>
    <property type="evidence" value="ECO:0007669"/>
    <property type="project" value="TreeGrafter"/>
</dbReference>
<reference evidence="15 16" key="1">
    <citation type="submission" date="2016-04" db="EMBL/GenBank/DDBJ databases">
        <title>The genome of Intoshia linei affirms orthonectids as highly simplified spiralians.</title>
        <authorList>
            <person name="Mikhailov K.V."/>
            <person name="Slusarev G.S."/>
            <person name="Nikitin M.A."/>
            <person name="Logacheva M.D."/>
            <person name="Penin A."/>
            <person name="Aleoshin V."/>
            <person name="Panchin Y.V."/>
        </authorList>
    </citation>
    <scope>NUCLEOTIDE SEQUENCE [LARGE SCALE GENOMIC DNA]</scope>
    <source>
        <strain evidence="15">Intl2013</strain>
        <tissue evidence="15">Whole animal</tissue>
    </source>
</reference>
<evidence type="ECO:0000259" key="12">
    <source>
        <dbReference type="Pfam" id="PF01602"/>
    </source>
</evidence>
<dbReference type="Gene3D" id="2.60.40.1480">
    <property type="entry name" value="Coatomer, gamma subunit, appendage domain"/>
    <property type="match status" value="1"/>
</dbReference>
<dbReference type="OrthoDB" id="1074925at2759"/>
<feature type="domain" description="Coatomer gamma subunit appendage Ig-like subdomain" evidence="13">
    <location>
        <begin position="598"/>
        <end position="729"/>
    </location>
</feature>
<dbReference type="InterPro" id="IPR013040">
    <property type="entry name" value="Coatomer_gsu_app_Ig-like_dom"/>
</dbReference>
<evidence type="ECO:0000259" key="14">
    <source>
        <dbReference type="Pfam" id="PF16381"/>
    </source>
</evidence>
<dbReference type="PIRSF" id="PIRSF037093">
    <property type="entry name" value="Coatomer_gamma_subunit"/>
    <property type="match status" value="1"/>
</dbReference>
<evidence type="ECO:0000313" key="15">
    <source>
        <dbReference type="EMBL" id="OAF65472.1"/>
    </source>
</evidence>
<dbReference type="GO" id="GO:0006891">
    <property type="term" value="P:intra-Golgi vesicle-mediated transport"/>
    <property type="evidence" value="ECO:0007669"/>
    <property type="project" value="TreeGrafter"/>
</dbReference>
<evidence type="ECO:0000256" key="6">
    <source>
        <dbReference type="ARBA" id="ARBA00022892"/>
    </source>
</evidence>
<feature type="domain" description="Clathrin/coatomer adaptor adaptin-like N-terminal" evidence="12">
    <location>
        <begin position="18"/>
        <end position="528"/>
    </location>
</feature>
<dbReference type="InterPro" id="IPR009028">
    <property type="entry name" value="Coatomer/calthrin_app_sub_C"/>
</dbReference>
<dbReference type="Pfam" id="PF08752">
    <property type="entry name" value="COP-gamma_platf"/>
    <property type="match status" value="1"/>
</dbReference>
<keyword evidence="7 11" id="KW-0653">Protein transport</keyword>
<dbReference type="InterPro" id="IPR016024">
    <property type="entry name" value="ARM-type_fold"/>
</dbReference>
<dbReference type="GO" id="GO:0006886">
    <property type="term" value="P:intracellular protein transport"/>
    <property type="evidence" value="ECO:0007669"/>
    <property type="project" value="InterPro"/>
</dbReference>
<dbReference type="InterPro" id="IPR032154">
    <property type="entry name" value="Coatomer_g_Cpla"/>
</dbReference>
<dbReference type="InterPro" id="IPR037067">
    <property type="entry name" value="Coatomer_gsu_app_sf"/>
</dbReference>
<evidence type="ECO:0000256" key="2">
    <source>
        <dbReference type="ARBA" id="ARBA00010720"/>
    </source>
</evidence>
<dbReference type="GO" id="GO:0006888">
    <property type="term" value="P:endoplasmic reticulum to Golgi vesicle-mediated transport"/>
    <property type="evidence" value="ECO:0007669"/>
    <property type="project" value="TreeGrafter"/>
</dbReference>
<evidence type="ECO:0000256" key="1">
    <source>
        <dbReference type="ARBA" id="ARBA00004255"/>
    </source>
</evidence>
<dbReference type="Gene3D" id="1.25.10.10">
    <property type="entry name" value="Leucine-rich Repeat Variant"/>
    <property type="match status" value="1"/>
</dbReference>
<proteinExistence type="inferred from homology"/>
<evidence type="ECO:0000256" key="9">
    <source>
        <dbReference type="ARBA" id="ARBA00023136"/>
    </source>
</evidence>
<dbReference type="Pfam" id="PF01602">
    <property type="entry name" value="Adaptin_N"/>
    <property type="match status" value="1"/>
</dbReference>
<evidence type="ECO:0000256" key="11">
    <source>
        <dbReference type="PIRNR" id="PIRNR037093"/>
    </source>
</evidence>
<keyword evidence="9 11" id="KW-0472">Membrane</keyword>
<dbReference type="Proteomes" id="UP000078046">
    <property type="component" value="Unassembled WGS sequence"/>
</dbReference>
<evidence type="ECO:0000313" key="16">
    <source>
        <dbReference type="Proteomes" id="UP000078046"/>
    </source>
</evidence>
<dbReference type="PANTHER" id="PTHR10261:SF0">
    <property type="entry name" value="COATOMER SUBUNIT GAMMA-2"/>
    <property type="match status" value="1"/>
</dbReference>
<evidence type="ECO:0000256" key="4">
    <source>
        <dbReference type="ARBA" id="ARBA00022490"/>
    </source>
</evidence>
<comment type="subunit">
    <text evidence="11">Oligomeric complex.</text>
</comment>
<dbReference type="InterPro" id="IPR013041">
    <property type="entry name" value="Clathrin_app_Ig-like_sf"/>
</dbReference>
<dbReference type="InterPro" id="IPR002553">
    <property type="entry name" value="Clathrin/coatomer_adapt-like_N"/>
</dbReference>
<organism evidence="15 16">
    <name type="scientific">Intoshia linei</name>
    <dbReference type="NCBI Taxonomy" id="1819745"/>
    <lineage>
        <taxon>Eukaryota</taxon>
        <taxon>Metazoa</taxon>
        <taxon>Spiralia</taxon>
        <taxon>Lophotrochozoa</taxon>
        <taxon>Mesozoa</taxon>
        <taxon>Orthonectida</taxon>
        <taxon>Rhopaluridae</taxon>
        <taxon>Intoshia</taxon>
    </lineage>
</organism>
<keyword evidence="10 11" id="KW-0968">Cytoplasmic vesicle</keyword>
<comment type="subcellular location">
    <subcellularLocation>
        <location evidence="11">Cytoplasm</location>
    </subcellularLocation>
    <subcellularLocation>
        <location evidence="1 11">Golgi apparatus membrane</location>
        <topology evidence="1 11">Peripheral membrane protein</topology>
        <orientation evidence="1 11">Cytoplasmic side</orientation>
    </subcellularLocation>
    <subcellularLocation>
        <location evidence="11">Cytoplasmic vesicle</location>
        <location evidence="11">COPI-coated vesicle membrane</location>
        <topology evidence="11">Peripheral membrane protein</topology>
        <orientation evidence="11">Cytoplasmic side</orientation>
    </subcellularLocation>
</comment>
<accession>A0A177AVB7</accession>
<protein>
    <recommendedName>
        <fullName evidence="11">Coatomer subunit gamma</fullName>
    </recommendedName>
</protein>
<dbReference type="Pfam" id="PF16381">
    <property type="entry name" value="Coatomer_g_Cpla"/>
    <property type="match status" value="1"/>
</dbReference>
<dbReference type="InterPro" id="IPR011989">
    <property type="entry name" value="ARM-like"/>
</dbReference>
<keyword evidence="4 11" id="KW-0963">Cytoplasm</keyword>
<feature type="domain" description="Coatomer subunit gamma C-terminal" evidence="14">
    <location>
        <begin position="734"/>
        <end position="847"/>
    </location>
</feature>
<comment type="caution">
    <text evidence="15">The sequence shown here is derived from an EMBL/GenBank/DDBJ whole genome shotgun (WGS) entry which is preliminary data.</text>
</comment>
<comment type="function">
    <text evidence="11">The coatomer is a cytosolic protein complex that binds to dilysine motifs and reversibly associates with Golgi non-clathrin-coated vesicles, which further mediate biosynthetic protein transport from the ER, via the Golgi up to the trans Golgi network. Coatomer complex is required for budding from Golgi membranes, and is essential for the retrograde Golgi-to-ER transport of dilysine-tagged proteins.</text>
</comment>
<evidence type="ECO:0000256" key="3">
    <source>
        <dbReference type="ARBA" id="ARBA00022448"/>
    </source>
</evidence>
<dbReference type="InterPro" id="IPR012295">
    <property type="entry name" value="TBP_dom_sf"/>
</dbReference>
<evidence type="ECO:0000256" key="8">
    <source>
        <dbReference type="ARBA" id="ARBA00023034"/>
    </source>
</evidence>
<keyword evidence="3 11" id="KW-0813">Transport</keyword>
<dbReference type="PANTHER" id="PTHR10261">
    <property type="entry name" value="COATOMER SUBUNIT GAMMA"/>
    <property type="match status" value="1"/>
</dbReference>
<evidence type="ECO:0000259" key="13">
    <source>
        <dbReference type="Pfam" id="PF08752"/>
    </source>
</evidence>
<keyword evidence="6 11" id="KW-0931">ER-Golgi transport</keyword>
<dbReference type="GO" id="GO:0009306">
    <property type="term" value="P:protein secretion"/>
    <property type="evidence" value="ECO:0007669"/>
    <property type="project" value="TreeGrafter"/>
</dbReference>
<name>A0A177AVB7_9BILA</name>
<sequence>MIHTHSKQDALNDSLIKSTVLQELKAFSASNPNIRENRRILSRFMTLIGLGTPLTTREATDAFFAITKLFQCDDFILRKLVYVAIKELSKIANDVIIVTSSITRDMNGTDDEIKASAIRTLSRIIDISMIQSVDRYLKQSIVSNVPHVASAALVSSLNIGGSEIARRWINEAQEAITNSGNMVPFHAIGFMYAARKNDKLAIQKILQKYKGTLRSPIALCYLIRVAYSTILPNEPEKNHIATNFIESCLKSFHDMVSYEAAMTMIKIPGIERKQMARSILVFQQFLSSSHVIQRYAVVSALNKIAETSPVIVAVCNVDLENLISDKNRSIATLAITTLLKTGTEASVDRLMKQIISFLSELSDEFKVVLVKSIRTLFTKFPRKHKILMHHLSYLLREQGGVFFKNALVETLMSLVSFDGSTKDIALSHLSEFIEDCEHTNLLIRILSLIGCEGPKSSEPYKYIRYVYNRILLENSPIRRVVTHVLAKFGASCDYLRASVITLLERCLLDRDDQVRDRATLYVKILKTNDKNLYDKFIFITIQKNLPIIELELCNYLKSETEEPYIMSNVYEEIEPAHSLAKKPAIEILPSKEKNNNFYMEKLLKQHFILKCGQFFKTCSQLELTEPETEYIVSCYKHIFEKCIILEFRIFNTIDVDLCSVSVVISNNSDESICSNKCLAIESNKDESLYIVVPLVDFNSTTTVTFDVNLQFTLDPDCDGEYEEYPLESVSFSVEDYMKGGNVDGDFETVWESLKFEASETFDLSSLNNVSKTIETTLIFFPMKVVDNSNVIQDENSKSHNLKLLGFFHPKATAAISAQYNFDDDNISLELTVRSESEHICQLLCNVIC</sequence>
<dbReference type="AlphaFoldDB" id="A0A177AVB7"/>
<dbReference type="GO" id="GO:0005783">
    <property type="term" value="C:endoplasmic reticulum"/>
    <property type="evidence" value="ECO:0007669"/>
    <property type="project" value="TreeGrafter"/>
</dbReference>
<dbReference type="SUPFAM" id="SSF55711">
    <property type="entry name" value="Subdomain of clathrin and coatomer appendage domain"/>
    <property type="match status" value="1"/>
</dbReference>
<dbReference type="GO" id="GO:0030126">
    <property type="term" value="C:COPI vesicle coat"/>
    <property type="evidence" value="ECO:0007669"/>
    <property type="project" value="InterPro"/>
</dbReference>
<dbReference type="EMBL" id="LWCA01001274">
    <property type="protein sequence ID" value="OAF65472.1"/>
    <property type="molecule type" value="Genomic_DNA"/>
</dbReference>
<comment type="similarity">
    <text evidence="2 11">Belongs to the COPG family.</text>
</comment>
<gene>
    <name evidence="15" type="ORF">A3Q56_06817</name>
</gene>
<keyword evidence="8 11" id="KW-0333">Golgi apparatus</keyword>
<dbReference type="InterPro" id="IPR017106">
    <property type="entry name" value="Coatomer_gsu"/>
</dbReference>
<evidence type="ECO:0000256" key="7">
    <source>
        <dbReference type="ARBA" id="ARBA00022927"/>
    </source>
</evidence>
<keyword evidence="5" id="KW-0677">Repeat</keyword>
<dbReference type="SUPFAM" id="SSF48371">
    <property type="entry name" value="ARM repeat"/>
    <property type="match status" value="1"/>
</dbReference>
<evidence type="ECO:0000256" key="5">
    <source>
        <dbReference type="ARBA" id="ARBA00022737"/>
    </source>
</evidence>